<evidence type="ECO:0000256" key="2">
    <source>
        <dbReference type="ARBA" id="ARBA00022691"/>
    </source>
</evidence>
<keyword evidence="5" id="KW-0411">Iron-sulfur</keyword>
<dbReference type="Pfam" id="PF05627">
    <property type="entry name" value="AvrRpt-cleavage"/>
    <property type="match status" value="1"/>
</dbReference>
<feature type="region of interest" description="Disordered" evidence="6">
    <location>
        <begin position="232"/>
        <end position="257"/>
    </location>
</feature>
<sequence>MSTFIYFRYNPYVQARSRIDQLKRLGHSVDKVEFILMGGTFMSLPADYRDYFIRNLHDALSGHTSANVEEAVAYSEHSAVKCIGMTIETTFIIKSSQKKLSLSVVITQQMKAGKPFFHMKIHARISLLDCCDCANVGETRLALSLWASAPSSVNFMFMGLLSLSMGATPTNCSISVHPISVPCYHLAIIVLSIMAPTQDRGRPLPKFGDWDVNNPASAEGFTLIFNKARDEKKTSGNATGNASYPQRSESMPNKDKIESKSSKKNWFCCGFVRVQRVDEPSGMI</sequence>
<evidence type="ECO:0000256" key="1">
    <source>
        <dbReference type="ARBA" id="ARBA00022485"/>
    </source>
</evidence>
<dbReference type="GO" id="GO:0033588">
    <property type="term" value="C:elongator holoenzyme complex"/>
    <property type="evidence" value="ECO:0007669"/>
    <property type="project" value="TreeGrafter"/>
</dbReference>
<dbReference type="GO" id="GO:0046872">
    <property type="term" value="F:metal ion binding"/>
    <property type="evidence" value="ECO:0007669"/>
    <property type="project" value="UniProtKB-KW"/>
</dbReference>
<name>A0AAN7QWI4_TRANT</name>
<accession>A0AAN7QWI4</accession>
<dbReference type="AlphaFoldDB" id="A0AAN7QWI4"/>
<keyword evidence="1" id="KW-0004">4Fe-4S</keyword>
<evidence type="ECO:0000256" key="3">
    <source>
        <dbReference type="ARBA" id="ARBA00022723"/>
    </source>
</evidence>
<dbReference type="GO" id="GO:0005634">
    <property type="term" value="C:nucleus"/>
    <property type="evidence" value="ECO:0007669"/>
    <property type="project" value="TreeGrafter"/>
</dbReference>
<evidence type="ECO:0000259" key="7">
    <source>
        <dbReference type="Pfam" id="PF05627"/>
    </source>
</evidence>
<reference evidence="8 9" key="1">
    <citation type="journal article" date="2023" name="Hortic Res">
        <title>Pangenome of water caltrop reveals structural variations and asymmetric subgenome divergence after allopolyploidization.</title>
        <authorList>
            <person name="Zhang X."/>
            <person name="Chen Y."/>
            <person name="Wang L."/>
            <person name="Yuan Y."/>
            <person name="Fang M."/>
            <person name="Shi L."/>
            <person name="Lu R."/>
            <person name="Comes H.P."/>
            <person name="Ma Y."/>
            <person name="Chen Y."/>
            <person name="Huang G."/>
            <person name="Zhou Y."/>
            <person name="Zheng Z."/>
            <person name="Qiu Y."/>
        </authorList>
    </citation>
    <scope>NUCLEOTIDE SEQUENCE [LARGE SCALE GENOMIC DNA]</scope>
    <source>
        <strain evidence="8">F231</strain>
    </source>
</reference>
<dbReference type="PANTHER" id="PTHR11135:SF0">
    <property type="entry name" value="ELONGATOR COMPLEX PROTEIN 3"/>
    <property type="match status" value="1"/>
</dbReference>
<keyword evidence="2" id="KW-0949">S-adenosyl-L-methionine</keyword>
<evidence type="ECO:0000313" key="8">
    <source>
        <dbReference type="EMBL" id="KAK4778625.1"/>
    </source>
</evidence>
<evidence type="ECO:0000256" key="4">
    <source>
        <dbReference type="ARBA" id="ARBA00023004"/>
    </source>
</evidence>
<comment type="caution">
    <text evidence="8">The sequence shown here is derived from an EMBL/GenBank/DDBJ whole genome shotgun (WGS) entry which is preliminary data.</text>
</comment>
<dbReference type="PANTHER" id="PTHR11135">
    <property type="entry name" value="HISTONE ACETYLTRANSFERASE-RELATED"/>
    <property type="match status" value="1"/>
</dbReference>
<evidence type="ECO:0000256" key="6">
    <source>
        <dbReference type="SAM" id="MobiDB-lite"/>
    </source>
</evidence>
<dbReference type="InterPro" id="IPR039661">
    <property type="entry name" value="ELP3"/>
</dbReference>
<keyword evidence="9" id="KW-1185">Reference proteome</keyword>
<dbReference type="Proteomes" id="UP001346149">
    <property type="component" value="Unassembled WGS sequence"/>
</dbReference>
<feature type="domain" description="RIN4 pathogenic type III effector avirulence factor Avr cleavage site" evidence="7">
    <location>
        <begin position="200"/>
        <end position="233"/>
    </location>
</feature>
<feature type="compositionally biased region" description="Polar residues" evidence="6">
    <location>
        <begin position="235"/>
        <end position="251"/>
    </location>
</feature>
<keyword evidence="3" id="KW-0479">Metal-binding</keyword>
<dbReference type="GO" id="GO:0005737">
    <property type="term" value="C:cytoplasm"/>
    <property type="evidence" value="ECO:0007669"/>
    <property type="project" value="TreeGrafter"/>
</dbReference>
<keyword evidence="4" id="KW-0408">Iron</keyword>
<evidence type="ECO:0000313" key="9">
    <source>
        <dbReference type="Proteomes" id="UP001346149"/>
    </source>
</evidence>
<dbReference type="GO" id="GO:0051539">
    <property type="term" value="F:4 iron, 4 sulfur cluster binding"/>
    <property type="evidence" value="ECO:0007669"/>
    <property type="project" value="UniProtKB-KW"/>
</dbReference>
<dbReference type="EMBL" id="JAXQNO010000017">
    <property type="protein sequence ID" value="KAK4778625.1"/>
    <property type="molecule type" value="Genomic_DNA"/>
</dbReference>
<organism evidence="8 9">
    <name type="scientific">Trapa natans</name>
    <name type="common">Water chestnut</name>
    <dbReference type="NCBI Taxonomy" id="22666"/>
    <lineage>
        <taxon>Eukaryota</taxon>
        <taxon>Viridiplantae</taxon>
        <taxon>Streptophyta</taxon>
        <taxon>Embryophyta</taxon>
        <taxon>Tracheophyta</taxon>
        <taxon>Spermatophyta</taxon>
        <taxon>Magnoliopsida</taxon>
        <taxon>eudicotyledons</taxon>
        <taxon>Gunneridae</taxon>
        <taxon>Pentapetalae</taxon>
        <taxon>rosids</taxon>
        <taxon>malvids</taxon>
        <taxon>Myrtales</taxon>
        <taxon>Lythraceae</taxon>
        <taxon>Trapa</taxon>
    </lineage>
</organism>
<gene>
    <name evidence="8" type="ORF">SAY86_006153</name>
</gene>
<protein>
    <recommendedName>
        <fullName evidence="7">RIN4 pathogenic type III effector avirulence factor Avr cleavage site domain-containing protein</fullName>
    </recommendedName>
</protein>
<dbReference type="InterPro" id="IPR008700">
    <property type="entry name" value="TypeIII_avirulence_cleave"/>
</dbReference>
<dbReference type="GO" id="GO:0002926">
    <property type="term" value="P:tRNA wobble base 5-methoxycarbonylmethyl-2-thiouridinylation"/>
    <property type="evidence" value="ECO:0007669"/>
    <property type="project" value="TreeGrafter"/>
</dbReference>
<evidence type="ECO:0000256" key="5">
    <source>
        <dbReference type="ARBA" id="ARBA00023014"/>
    </source>
</evidence>
<proteinExistence type="predicted"/>